<feature type="region of interest" description="Disordered" evidence="1">
    <location>
        <begin position="1"/>
        <end position="35"/>
    </location>
</feature>
<dbReference type="RefSeq" id="WP_236034215.1">
    <property type="nucleotide sequence ID" value="NZ_JAEUXJ010000037.1"/>
</dbReference>
<dbReference type="EMBL" id="JAEUXJ010000037">
    <property type="protein sequence ID" value="MBL6459394.1"/>
    <property type="molecule type" value="Genomic_DNA"/>
</dbReference>
<dbReference type="InterPro" id="IPR006448">
    <property type="entry name" value="Phage_term_ssu_P27"/>
</dbReference>
<gene>
    <name evidence="2" type="ORF">JMJ55_29185</name>
</gene>
<comment type="caution">
    <text evidence="2">The sequence shown here is derived from an EMBL/GenBank/DDBJ whole genome shotgun (WGS) entry which is preliminary data.</text>
</comment>
<sequence>MRGRKPMPTDLHKLRGTLNPTRHGKGRAGEPEVVGDLPVTPPAWMSEAQQAGWRHAVEHAPRGILKPIDAGILAVWVAAEERHRTAAMMQAQLDQGTKLPLLTKTRDGTAVASPYLGIMNRSAALMIKAASELGFSPAARPRLAAQATEPPADAESPWARLKVIHGGKAAG</sequence>
<dbReference type="Proteomes" id="UP000606490">
    <property type="component" value="Unassembled WGS sequence"/>
</dbReference>
<reference evidence="2 3" key="1">
    <citation type="submission" date="2021-01" db="EMBL/GenBank/DDBJ databases">
        <title>Belnapia mucosa sp. nov. and Belnapia arida sp. nov., isolated from the Tabernas Desert (Almeria, Spain).</title>
        <authorList>
            <person name="Molina-Menor E."/>
            <person name="Vidal-Verdu A."/>
            <person name="Calonge A."/>
            <person name="Satari L."/>
            <person name="Pereto Magraner J."/>
            <person name="Porcar Miralles M."/>
        </authorList>
    </citation>
    <scope>NUCLEOTIDE SEQUENCE [LARGE SCALE GENOMIC DNA]</scope>
    <source>
        <strain evidence="2 3">T6</strain>
    </source>
</reference>
<name>A0ABS1VF73_9PROT</name>
<keyword evidence="3" id="KW-1185">Reference proteome</keyword>
<organism evidence="2 3">
    <name type="scientific">Belnapia mucosa</name>
    <dbReference type="NCBI Taxonomy" id="2804532"/>
    <lineage>
        <taxon>Bacteria</taxon>
        <taxon>Pseudomonadati</taxon>
        <taxon>Pseudomonadota</taxon>
        <taxon>Alphaproteobacteria</taxon>
        <taxon>Acetobacterales</taxon>
        <taxon>Roseomonadaceae</taxon>
        <taxon>Belnapia</taxon>
    </lineage>
</organism>
<evidence type="ECO:0000256" key="1">
    <source>
        <dbReference type="SAM" id="MobiDB-lite"/>
    </source>
</evidence>
<evidence type="ECO:0000313" key="2">
    <source>
        <dbReference type="EMBL" id="MBL6459394.1"/>
    </source>
</evidence>
<proteinExistence type="predicted"/>
<evidence type="ECO:0000313" key="3">
    <source>
        <dbReference type="Proteomes" id="UP000606490"/>
    </source>
</evidence>
<protein>
    <submittedName>
        <fullName evidence="2">P27 family phage terminase small subunit</fullName>
    </submittedName>
</protein>
<accession>A0ABS1VF73</accession>
<dbReference type="Pfam" id="PF05119">
    <property type="entry name" value="Terminase_4"/>
    <property type="match status" value="1"/>
</dbReference>